<reference evidence="2" key="1">
    <citation type="submission" date="2022-11" db="EMBL/GenBank/DDBJ databases">
        <title>Larsenimonas rhizosphaerae sp. nov., isolated from a tidal mudflat.</title>
        <authorList>
            <person name="Lee S.D."/>
            <person name="Kim I.S."/>
        </authorList>
    </citation>
    <scope>NUCLEOTIDE SEQUENCE</scope>
    <source>
        <strain evidence="2">GH2-1</strain>
    </source>
</reference>
<dbReference type="SUPFAM" id="SSF144064">
    <property type="entry name" value="Heme iron utilization protein-like"/>
    <property type="match status" value="1"/>
</dbReference>
<organism evidence="2 3">
    <name type="scientific">Larsenimonas rhizosphaerae</name>
    <dbReference type="NCBI Taxonomy" id="2944682"/>
    <lineage>
        <taxon>Bacteria</taxon>
        <taxon>Pseudomonadati</taxon>
        <taxon>Pseudomonadota</taxon>
        <taxon>Gammaproteobacteria</taxon>
        <taxon>Oceanospirillales</taxon>
        <taxon>Halomonadaceae</taxon>
        <taxon>Larsenimonas</taxon>
    </lineage>
</organism>
<dbReference type="Gene3D" id="3.40.1570.10">
    <property type="entry name" value="HemS/ChuS/ChuX like domains"/>
    <property type="match status" value="2"/>
</dbReference>
<dbReference type="Pfam" id="PF05171">
    <property type="entry name" value="HemS"/>
    <property type="match status" value="1"/>
</dbReference>
<dbReference type="AlphaFoldDB" id="A0AA41ZIV9"/>
<gene>
    <name evidence="2" type="ORF">OQ287_10755</name>
</gene>
<dbReference type="Proteomes" id="UP001165678">
    <property type="component" value="Unassembled WGS sequence"/>
</dbReference>
<comment type="caution">
    <text evidence="2">The sequence shown here is derived from an EMBL/GenBank/DDBJ whole genome shotgun (WGS) entry which is preliminary data.</text>
</comment>
<evidence type="ECO:0000313" key="2">
    <source>
        <dbReference type="EMBL" id="MCX2524718.1"/>
    </source>
</evidence>
<dbReference type="GO" id="GO:0006826">
    <property type="term" value="P:iron ion transport"/>
    <property type="evidence" value="ECO:0007669"/>
    <property type="project" value="InterPro"/>
</dbReference>
<evidence type="ECO:0000259" key="1">
    <source>
        <dbReference type="Pfam" id="PF05171"/>
    </source>
</evidence>
<feature type="domain" description="Haemin-degrading HemS/ChuX" evidence="1">
    <location>
        <begin position="214"/>
        <end position="320"/>
    </location>
</feature>
<protein>
    <recommendedName>
        <fullName evidence="1">Haemin-degrading HemS/ChuX domain-containing protein</fullName>
    </recommendedName>
</protein>
<proteinExistence type="predicted"/>
<dbReference type="InterPro" id="IPR053733">
    <property type="entry name" value="Heme_Transport_Util_sf"/>
</dbReference>
<accession>A0AA41ZIV9</accession>
<dbReference type="RefSeq" id="WP_265896408.1">
    <property type="nucleotide sequence ID" value="NZ_JAPIVE010000003.1"/>
</dbReference>
<dbReference type="EMBL" id="JAPIVE010000003">
    <property type="protein sequence ID" value="MCX2524718.1"/>
    <property type="molecule type" value="Genomic_DNA"/>
</dbReference>
<evidence type="ECO:0000313" key="3">
    <source>
        <dbReference type="Proteomes" id="UP001165678"/>
    </source>
</evidence>
<sequence>MTDINALRAAYQEARLRAPHWNSYRLATTLGVSEGELMAARLDDTDTLGEEVHGLALTPCDLALALPRLGELRIATRSRHGELTSLIQRMTVRGNDYSAALKAQNGLSMQWLLPHWHWACLRRSFSKSHTLGWTLQVFDRFGQALHTLEACEPRAGGWSWLLDKALDEVPRFTRRIATPTPAIDRQALLTTWQHLRHHDDYRRLLSDHGLSPLDLNRALEGRFSRQCAPARFSTALEEALESQASIVLSMPSRAGLHRHATTLQQIERHPSHLAIQGREVTLGLDTDALTSVWQVERCSESCLEHWLEAFDSDGELMASVRLAA</sequence>
<keyword evidence="3" id="KW-1185">Reference proteome</keyword>
<dbReference type="InterPro" id="IPR007845">
    <property type="entry name" value="HemS/ChuX_dom"/>
</dbReference>
<name>A0AA41ZIV9_9GAMM</name>